<gene>
    <name evidence="2" type="ORF">INP59_26690</name>
</gene>
<keyword evidence="1" id="KW-0812">Transmembrane</keyword>
<dbReference type="RefSeq" id="WP_138846064.1">
    <property type="nucleotide sequence ID" value="NZ_CP040720.1"/>
</dbReference>
<dbReference type="AlphaFoldDB" id="A0A7M2XXC8"/>
<dbReference type="Proteomes" id="UP000593818">
    <property type="component" value="Plasmid pSID"/>
</dbReference>
<reference evidence="2 3" key="1">
    <citation type="submission" date="2020-10" db="EMBL/GenBank/DDBJ databases">
        <title>Whole genome sequence of oil-degrading bacteria Rhodococcus pyridinivorans strain 5Ap.</title>
        <authorList>
            <person name="Akhremchuk A.E."/>
            <person name="Valentovich L.N."/>
            <person name="Charniauskaya M.I."/>
            <person name="Bukliarevich H.A."/>
            <person name="Titok M.A."/>
        </authorList>
    </citation>
    <scope>NUCLEOTIDE SEQUENCE [LARGE SCALE GENOMIC DNA]</scope>
    <source>
        <strain evidence="2 3">5Ap</strain>
        <plasmid evidence="2 3">pSID</plasmid>
    </source>
</reference>
<feature type="transmembrane region" description="Helical" evidence="1">
    <location>
        <begin position="143"/>
        <end position="161"/>
    </location>
</feature>
<proteinExistence type="predicted"/>
<protein>
    <submittedName>
        <fullName evidence="2">Uncharacterized protein</fullName>
    </submittedName>
</protein>
<keyword evidence="3" id="KW-1185">Reference proteome</keyword>
<dbReference type="GeneID" id="86868767"/>
<dbReference type="EMBL" id="CP063453">
    <property type="protein sequence ID" value="QOW01964.1"/>
    <property type="molecule type" value="Genomic_DNA"/>
</dbReference>
<organism evidence="2 3">
    <name type="scientific">Rhodococcus pyridinivorans</name>
    <dbReference type="NCBI Taxonomy" id="103816"/>
    <lineage>
        <taxon>Bacteria</taxon>
        <taxon>Bacillati</taxon>
        <taxon>Actinomycetota</taxon>
        <taxon>Actinomycetes</taxon>
        <taxon>Mycobacteriales</taxon>
        <taxon>Nocardiaceae</taxon>
        <taxon>Rhodococcus</taxon>
    </lineage>
</organism>
<evidence type="ECO:0000313" key="3">
    <source>
        <dbReference type="Proteomes" id="UP000593818"/>
    </source>
</evidence>
<evidence type="ECO:0000313" key="2">
    <source>
        <dbReference type="EMBL" id="QOW01964.1"/>
    </source>
</evidence>
<keyword evidence="1" id="KW-1133">Transmembrane helix</keyword>
<keyword evidence="2" id="KW-0614">Plasmid</keyword>
<name>A0A7M2XXC8_9NOCA</name>
<sequence length="162" mass="17222">METTANGNHHPADDLAEALDAFDAAGYGDEVLYGYDPQVLYDNETGEVRIIVVVPVEGGGEQPIHIPLDDEGMVAVVNGLAEARGVQPRMSAPARHPLAEEIDAPGEAPKRSAIRRMVDPAGIGGLTPDDLPPTIFGVQSNKMIAYILIGVLIISFLLMILL</sequence>
<geneLocation type="plasmid" evidence="2 3">
    <name>pSID</name>
</geneLocation>
<keyword evidence="1" id="KW-0472">Membrane</keyword>
<evidence type="ECO:0000256" key="1">
    <source>
        <dbReference type="SAM" id="Phobius"/>
    </source>
</evidence>
<accession>A0A7M2XXC8</accession>